<dbReference type="InterPro" id="IPR036162">
    <property type="entry name" value="Resolvase-like_N_sf"/>
</dbReference>
<dbReference type="InterPro" id="IPR006119">
    <property type="entry name" value="Resolv_N"/>
</dbReference>
<evidence type="ECO:0000259" key="2">
    <source>
        <dbReference type="SMART" id="SM00857"/>
    </source>
</evidence>
<accession>A0ABW2H3V9</accession>
<dbReference type="EMBL" id="JBHTAC010000047">
    <property type="protein sequence ID" value="MFC7246947.1"/>
    <property type="molecule type" value="Genomic_DNA"/>
</dbReference>
<sequence>MAGNETLQQEALGTWVRTHGERLPRQRGHRQGVPVRRRFAFYGRISTDGYQAPDSSHEWQRRAAVEFLADRGVIVAEYFDIGHSRLEEWPDRPQAAALLAAVVDPHRGFEAIVVGEYERAFCGSQLLRLMPLLERHGVQLWLPELDGPFRTTDVEHRATIRALGAYSCREILRARFRTSSAMHAQARLQGRNLGGRPPCGYGLVDAGPDPNVVHAEWDSASVDNPARTIDHPHSMTSDGQRTSSS</sequence>
<feature type="region of interest" description="Disordered" evidence="1">
    <location>
        <begin position="223"/>
        <end position="245"/>
    </location>
</feature>
<feature type="compositionally biased region" description="Polar residues" evidence="1">
    <location>
        <begin position="234"/>
        <end position="245"/>
    </location>
</feature>
<protein>
    <submittedName>
        <fullName evidence="3">Recombinase family protein</fullName>
    </submittedName>
</protein>
<name>A0ABW2H3V9_9ACTN</name>
<comment type="caution">
    <text evidence="3">The sequence shown here is derived from an EMBL/GenBank/DDBJ whole genome shotgun (WGS) entry which is preliminary data.</text>
</comment>
<evidence type="ECO:0000313" key="4">
    <source>
        <dbReference type="Proteomes" id="UP001596392"/>
    </source>
</evidence>
<dbReference type="RefSeq" id="WP_376809725.1">
    <property type="nucleotide sequence ID" value="NZ_JBHTAC010000047.1"/>
</dbReference>
<gene>
    <name evidence="3" type="ORF">ACFQO7_31095</name>
</gene>
<feature type="domain" description="Resolvase/invertase-type recombinase catalytic" evidence="2">
    <location>
        <begin position="39"/>
        <end position="192"/>
    </location>
</feature>
<dbReference type="SMART" id="SM00857">
    <property type="entry name" value="Resolvase"/>
    <property type="match status" value="1"/>
</dbReference>
<reference evidence="4" key="1">
    <citation type="journal article" date="2019" name="Int. J. Syst. Evol. Microbiol.">
        <title>The Global Catalogue of Microorganisms (GCM) 10K type strain sequencing project: providing services to taxonomists for standard genome sequencing and annotation.</title>
        <authorList>
            <consortium name="The Broad Institute Genomics Platform"/>
            <consortium name="The Broad Institute Genome Sequencing Center for Infectious Disease"/>
            <person name="Wu L."/>
            <person name="Ma J."/>
        </authorList>
    </citation>
    <scope>NUCLEOTIDE SEQUENCE [LARGE SCALE GENOMIC DNA]</scope>
    <source>
        <strain evidence="4">CGMCC 1.9106</strain>
    </source>
</reference>
<dbReference type="Pfam" id="PF00239">
    <property type="entry name" value="Resolvase"/>
    <property type="match status" value="1"/>
</dbReference>
<dbReference type="Gene3D" id="3.40.50.1390">
    <property type="entry name" value="Resolvase, N-terminal catalytic domain"/>
    <property type="match status" value="1"/>
</dbReference>
<organism evidence="3 4">
    <name type="scientific">Catellatospora aurea</name>
    <dbReference type="NCBI Taxonomy" id="1337874"/>
    <lineage>
        <taxon>Bacteria</taxon>
        <taxon>Bacillati</taxon>
        <taxon>Actinomycetota</taxon>
        <taxon>Actinomycetes</taxon>
        <taxon>Micromonosporales</taxon>
        <taxon>Micromonosporaceae</taxon>
        <taxon>Catellatospora</taxon>
    </lineage>
</organism>
<dbReference type="SUPFAM" id="SSF53041">
    <property type="entry name" value="Resolvase-like"/>
    <property type="match status" value="1"/>
</dbReference>
<evidence type="ECO:0000313" key="3">
    <source>
        <dbReference type="EMBL" id="MFC7246947.1"/>
    </source>
</evidence>
<evidence type="ECO:0000256" key="1">
    <source>
        <dbReference type="SAM" id="MobiDB-lite"/>
    </source>
</evidence>
<dbReference type="Proteomes" id="UP001596392">
    <property type="component" value="Unassembled WGS sequence"/>
</dbReference>
<keyword evidence="4" id="KW-1185">Reference proteome</keyword>
<proteinExistence type="predicted"/>